<name>A0ACD0P7Z3_9BASI</name>
<protein>
    <submittedName>
        <fullName evidence="1">Uncharacterized protein</fullName>
    </submittedName>
</protein>
<organism evidence="1 2">
    <name type="scientific">Violaceomyces palustris</name>
    <dbReference type="NCBI Taxonomy" id="1673888"/>
    <lineage>
        <taxon>Eukaryota</taxon>
        <taxon>Fungi</taxon>
        <taxon>Dikarya</taxon>
        <taxon>Basidiomycota</taxon>
        <taxon>Ustilaginomycotina</taxon>
        <taxon>Ustilaginomycetes</taxon>
        <taxon>Violaceomycetales</taxon>
        <taxon>Violaceomycetaceae</taxon>
        <taxon>Violaceomyces</taxon>
    </lineage>
</organism>
<evidence type="ECO:0000313" key="2">
    <source>
        <dbReference type="Proteomes" id="UP000245626"/>
    </source>
</evidence>
<proteinExistence type="predicted"/>
<dbReference type="EMBL" id="KZ819693">
    <property type="protein sequence ID" value="PWN54179.1"/>
    <property type="molecule type" value="Genomic_DNA"/>
</dbReference>
<gene>
    <name evidence="1" type="ORF">IE53DRAFT_14976</name>
</gene>
<dbReference type="Proteomes" id="UP000245626">
    <property type="component" value="Unassembled WGS sequence"/>
</dbReference>
<accession>A0ACD0P7Z3</accession>
<sequence>MSTFCFTVSNRTGVLILSPITLLTTLASAAVQLFILLEYGQGQGIAFKVLHILYAGFFLVFSAQLAFIFIGTLKTKKRPVDIYSIAMWIALVFFGILSIAVLSFQYAESNDFTDRCVLRLNNQDGTVLTPILADGHQGGNLAKCQNRSTISGTLTISFFIIDLILITYLSYTLHLYKRQLQQHQSLRYSKRSSLSPSPNGQIGASSSNLGEESEKGDEAYLYSFGPSPPSIASASLTSFKVAGREWEVADDGSPLLKKTDFAIPRSALDQASRNYFPLSRVVRNEAKVKESSRTCYPTNEAAKTESEKVHQSQIDGCTKSIVYDDEESFYGESSATSYRDGWTEAEGGENDEGYSDPNLPTRGESKSERTAPSLSLSS</sequence>
<keyword evidence="2" id="KW-1185">Reference proteome</keyword>
<evidence type="ECO:0000313" key="1">
    <source>
        <dbReference type="EMBL" id="PWN54179.1"/>
    </source>
</evidence>
<reference evidence="1 2" key="1">
    <citation type="journal article" date="2018" name="Mol. Biol. Evol.">
        <title>Broad Genomic Sampling Reveals a Smut Pathogenic Ancestry of the Fungal Clade Ustilaginomycotina.</title>
        <authorList>
            <person name="Kijpornyongpan T."/>
            <person name="Mondo S.J."/>
            <person name="Barry K."/>
            <person name="Sandor L."/>
            <person name="Lee J."/>
            <person name="Lipzen A."/>
            <person name="Pangilinan J."/>
            <person name="LaButti K."/>
            <person name="Hainaut M."/>
            <person name="Henrissat B."/>
            <person name="Grigoriev I.V."/>
            <person name="Spatafora J.W."/>
            <person name="Aime M.C."/>
        </authorList>
    </citation>
    <scope>NUCLEOTIDE SEQUENCE [LARGE SCALE GENOMIC DNA]</scope>
    <source>
        <strain evidence="1 2">SA 807</strain>
    </source>
</reference>